<dbReference type="GO" id="GO:0005198">
    <property type="term" value="F:structural molecule activity"/>
    <property type="evidence" value="ECO:0007669"/>
    <property type="project" value="UniProtKB-UniRule"/>
</dbReference>
<keyword evidence="10" id="KW-0966">Cell projection</keyword>
<dbReference type="PANTHER" id="PTHR30033:SF1">
    <property type="entry name" value="FLAGELLAR HOOK-ASSOCIATED PROTEIN 1"/>
    <property type="match status" value="1"/>
</dbReference>
<accession>A0A1R1MMW2</accession>
<evidence type="ECO:0000259" key="8">
    <source>
        <dbReference type="Pfam" id="PF06429"/>
    </source>
</evidence>
<dbReference type="GO" id="GO:0044780">
    <property type="term" value="P:bacterial-type flagellum assembly"/>
    <property type="evidence" value="ECO:0007669"/>
    <property type="project" value="InterPro"/>
</dbReference>
<keyword evidence="5 7" id="KW-0964">Secreted</keyword>
<keyword evidence="11" id="KW-1185">Reference proteome</keyword>
<dbReference type="Pfam" id="PF06429">
    <property type="entry name" value="Flg_bbr_C"/>
    <property type="match status" value="1"/>
</dbReference>
<dbReference type="AlphaFoldDB" id="A0A1R1MMW2"/>
<keyword evidence="6 7" id="KW-0975">Bacterial flagellum</keyword>
<dbReference type="GO" id="GO:0009424">
    <property type="term" value="C:bacterial-type flagellum hook"/>
    <property type="evidence" value="ECO:0007669"/>
    <property type="project" value="UniProtKB-UniRule"/>
</dbReference>
<evidence type="ECO:0000313" key="10">
    <source>
        <dbReference type="EMBL" id="OMH41089.1"/>
    </source>
</evidence>
<name>A0A1R1MMW2_9BACT</name>
<dbReference type="RefSeq" id="WP_076712418.1">
    <property type="nucleotide sequence ID" value="NZ_MOEN01000004.1"/>
</dbReference>
<dbReference type="PRINTS" id="PR01005">
    <property type="entry name" value="FLGHOOKAP1"/>
</dbReference>
<gene>
    <name evidence="7" type="primary">flgK</name>
    <name evidence="10" type="ORF">BLW93_01860</name>
</gene>
<dbReference type="SUPFAM" id="SSF64518">
    <property type="entry name" value="Phase 1 flagellin"/>
    <property type="match status" value="1"/>
</dbReference>
<evidence type="ECO:0000256" key="6">
    <source>
        <dbReference type="ARBA" id="ARBA00023143"/>
    </source>
</evidence>
<dbReference type="STRING" id="1914305.BLW93_01860"/>
<dbReference type="Proteomes" id="UP000187408">
    <property type="component" value="Unassembled WGS sequence"/>
</dbReference>
<evidence type="ECO:0000259" key="9">
    <source>
        <dbReference type="Pfam" id="PF22638"/>
    </source>
</evidence>
<proteinExistence type="inferred from homology"/>
<evidence type="ECO:0000256" key="2">
    <source>
        <dbReference type="ARBA" id="ARBA00004613"/>
    </source>
</evidence>
<feature type="domain" description="Flagellar basal-body/hook protein C-terminal" evidence="8">
    <location>
        <begin position="411"/>
        <end position="451"/>
    </location>
</feature>
<comment type="subcellular location">
    <subcellularLocation>
        <location evidence="1 7">Bacterial flagellum</location>
    </subcellularLocation>
    <subcellularLocation>
        <location evidence="2 7">Secreted</location>
    </subcellularLocation>
</comment>
<evidence type="ECO:0000256" key="1">
    <source>
        <dbReference type="ARBA" id="ARBA00004365"/>
    </source>
</evidence>
<evidence type="ECO:0000256" key="5">
    <source>
        <dbReference type="ARBA" id="ARBA00022525"/>
    </source>
</evidence>
<evidence type="ECO:0000256" key="4">
    <source>
        <dbReference type="ARBA" id="ARBA00016244"/>
    </source>
</evidence>
<evidence type="ECO:0000256" key="3">
    <source>
        <dbReference type="ARBA" id="ARBA00009677"/>
    </source>
</evidence>
<comment type="similarity">
    <text evidence="3 7">Belongs to the flagella basal body rod proteins family.</text>
</comment>
<feature type="domain" description="Flagellar hook-associated protein FlgK helical" evidence="9">
    <location>
        <begin position="86"/>
        <end position="313"/>
    </location>
</feature>
<dbReference type="InterPro" id="IPR053927">
    <property type="entry name" value="FlgK_helical"/>
</dbReference>
<dbReference type="InterPro" id="IPR010930">
    <property type="entry name" value="Flg_bb/hook_C_dom"/>
</dbReference>
<reference evidence="10 11" key="1">
    <citation type="submission" date="2016-10" db="EMBL/GenBank/DDBJ databases">
        <title>Genome sequence of a sulfur-reducing bacterium Desulfurobacterium indicum K6013.</title>
        <authorList>
            <person name="Cao J."/>
            <person name="Shao Z."/>
            <person name="Alain K."/>
            <person name="Jebbar M."/>
        </authorList>
    </citation>
    <scope>NUCLEOTIDE SEQUENCE [LARGE SCALE GENOMIC DNA]</scope>
    <source>
        <strain evidence="10 11">K6013</strain>
    </source>
</reference>
<keyword evidence="10" id="KW-0969">Cilium</keyword>
<keyword evidence="10" id="KW-0282">Flagellum</keyword>
<dbReference type="EMBL" id="MOEN01000004">
    <property type="protein sequence ID" value="OMH41089.1"/>
    <property type="molecule type" value="Genomic_DNA"/>
</dbReference>
<sequence length="452" mass="50125">MSLLYSLSIAGQSLLTYQDAIDVTNKNISNAFTDGYSREEPVIADLPARSGAYIQDIKRISNKIMFSRYIKANQETEGLSDYKNILDQVEDVFNDTAGSGFGAALNDFFASLNDIAVNPGDLTARYAALSKAKVLVGRIRDSYSYLTDIKEKTNLGIKDTVDNINRLTEKLADINKNLKFFYKSNPDRYNEYLDERDRTLKELSSLVDTKVTFHEDGTVDVSTAKGFSLVIGINSQSLSYSTDGNNNPVIKWNNTDITAEFQNGKLGGYLKGIDFINQTIDRLNIFTTQFANAINTQHKAGYDLNGNPGTDFFTSDNGSSTIDASNITLNFEDPKLIAASQNATYPDSDNTNIKAIIALEDTPISGLNNQSFSEYYSTEIITPIATETNKTDNLIKSSIEIRDSLDQQLKEISAVNTDEEFINLTKFQRAYQASAKVVSVTDELIQTILNMI</sequence>
<dbReference type="OrthoDB" id="9802553at2"/>
<dbReference type="InterPro" id="IPR002371">
    <property type="entry name" value="FlgK"/>
</dbReference>
<evidence type="ECO:0000256" key="7">
    <source>
        <dbReference type="RuleBase" id="RU362065"/>
    </source>
</evidence>
<evidence type="ECO:0000313" key="11">
    <source>
        <dbReference type="Proteomes" id="UP000187408"/>
    </source>
</evidence>
<organism evidence="10 11">
    <name type="scientific">Desulfurobacterium indicum</name>
    <dbReference type="NCBI Taxonomy" id="1914305"/>
    <lineage>
        <taxon>Bacteria</taxon>
        <taxon>Pseudomonadati</taxon>
        <taxon>Aquificota</taxon>
        <taxon>Aquificia</taxon>
        <taxon>Desulfurobacteriales</taxon>
        <taxon>Desulfurobacteriaceae</taxon>
        <taxon>Desulfurobacterium</taxon>
    </lineage>
</organism>
<dbReference type="NCBIfam" id="TIGR02492">
    <property type="entry name" value="flgK_ends"/>
    <property type="match status" value="1"/>
</dbReference>
<dbReference type="GO" id="GO:0005576">
    <property type="term" value="C:extracellular region"/>
    <property type="evidence" value="ECO:0007669"/>
    <property type="project" value="UniProtKB-SubCell"/>
</dbReference>
<dbReference type="Pfam" id="PF22638">
    <property type="entry name" value="FlgK_D1"/>
    <property type="match status" value="1"/>
</dbReference>
<protein>
    <recommendedName>
        <fullName evidence="4 7">Flagellar hook-associated protein 1</fullName>
        <shortName evidence="7">HAP1</shortName>
    </recommendedName>
</protein>
<comment type="caution">
    <text evidence="10">The sequence shown here is derived from an EMBL/GenBank/DDBJ whole genome shotgun (WGS) entry which is preliminary data.</text>
</comment>
<dbReference type="PANTHER" id="PTHR30033">
    <property type="entry name" value="FLAGELLAR HOOK-ASSOCIATED PROTEIN 1"/>
    <property type="match status" value="1"/>
</dbReference>